<dbReference type="InterPro" id="IPR005537">
    <property type="entry name" value="RAMP_III_fam"/>
</dbReference>
<evidence type="ECO:0000313" key="4">
    <source>
        <dbReference type="Proteomes" id="UP000005273"/>
    </source>
</evidence>
<gene>
    <name evidence="3" type="ORF">HMPREF1705_04007</name>
</gene>
<accession>A0A0T5X8S3</accession>
<organism evidence="3 4">
    <name type="scientific">Acetomicrobium hydrogeniformans ATCC BAA-1850</name>
    <dbReference type="NCBI Taxonomy" id="592015"/>
    <lineage>
        <taxon>Bacteria</taxon>
        <taxon>Thermotogati</taxon>
        <taxon>Synergistota</taxon>
        <taxon>Synergistia</taxon>
        <taxon>Synergistales</taxon>
        <taxon>Acetomicrobiaceae</taxon>
        <taxon>Acetomicrobium</taxon>
    </lineage>
</organism>
<dbReference type="GO" id="GO:0051607">
    <property type="term" value="P:defense response to virus"/>
    <property type="evidence" value="ECO:0007669"/>
    <property type="project" value="UniProtKB-KW"/>
</dbReference>
<evidence type="ECO:0000259" key="2">
    <source>
        <dbReference type="Pfam" id="PF03787"/>
    </source>
</evidence>
<feature type="domain" description="CRISPR type III-associated protein" evidence="2">
    <location>
        <begin position="15"/>
        <end position="207"/>
    </location>
</feature>
<reference evidence="4" key="1">
    <citation type="submission" date="2012-09" db="EMBL/GenBank/DDBJ databases">
        <authorList>
            <person name="Weinstock G."/>
            <person name="Sodergren E."/>
            <person name="Clifton S."/>
            <person name="Fulton L."/>
            <person name="Fulton B."/>
            <person name="Courtney L."/>
            <person name="Fronick C."/>
            <person name="Harrison M."/>
            <person name="Strong C."/>
            <person name="Farmer C."/>
            <person name="Delehaunty K."/>
            <person name="Markovic C."/>
            <person name="Hall O."/>
            <person name="Minx P."/>
            <person name="Tomlinson C."/>
            <person name="Mitreva M."/>
            <person name="Nelson J."/>
            <person name="Hou S."/>
            <person name="Wollam A."/>
            <person name="Pepin K.H."/>
            <person name="Johnson M."/>
            <person name="Bhonagiri V."/>
            <person name="Nash W.E."/>
            <person name="Suruliraj S."/>
            <person name="Warren W."/>
            <person name="Chinwalla A."/>
            <person name="Mardis E.R."/>
            <person name="Wilson R.K."/>
        </authorList>
    </citation>
    <scope>NUCLEOTIDE SEQUENCE [LARGE SCALE GENOMIC DNA]</scope>
    <source>
        <strain evidence="4">OS1</strain>
    </source>
</reference>
<dbReference type="PANTHER" id="PTHR35579">
    <property type="entry name" value="CRISPR SYSTEM CMS ENDORIBONUCLEASE CSM3"/>
    <property type="match status" value="1"/>
</dbReference>
<dbReference type="PANTHER" id="PTHR35579:SF3">
    <property type="entry name" value="CRISPR SYSTEM CMS ENDORIBONUCLEASE CSM3"/>
    <property type="match status" value="1"/>
</dbReference>
<proteinExistence type="predicted"/>
<dbReference type="InterPro" id="IPR052216">
    <property type="entry name" value="CRISPR_Csm3_endoribonuclease"/>
</dbReference>
<comment type="caution">
    <text evidence="3">The sequence shown here is derived from an EMBL/GenBank/DDBJ whole genome shotgun (WGS) entry which is preliminary data.</text>
</comment>
<dbReference type="RefSeq" id="WP_009202447.1">
    <property type="nucleotide sequence ID" value="NZ_ACJX03000001.1"/>
</dbReference>
<dbReference type="EMBL" id="ACJX03000001">
    <property type="protein sequence ID" value="KRT34761.1"/>
    <property type="molecule type" value="Genomic_DNA"/>
</dbReference>
<dbReference type="eggNOG" id="COG1337">
    <property type="taxonomic scope" value="Bacteria"/>
</dbReference>
<dbReference type="AlphaFoldDB" id="A0A0T5X8S3"/>
<keyword evidence="1" id="KW-0051">Antiviral defense</keyword>
<name>A0A0T5X8S3_9BACT</name>
<evidence type="ECO:0000313" key="3">
    <source>
        <dbReference type="EMBL" id="KRT34761.1"/>
    </source>
</evidence>
<dbReference type="Pfam" id="PF03787">
    <property type="entry name" value="RAMPs"/>
    <property type="match status" value="1"/>
</dbReference>
<dbReference type="Proteomes" id="UP000005273">
    <property type="component" value="Unassembled WGS sequence"/>
</dbReference>
<sequence length="297" mass="32914">MHKQLWNALKLEVEIEPRSPILIKSGTLSPNPSLPDMQFVRTMTSHGEKVFIPGSSIKGVFRGFSEKVLRTISSDLACEPFPSSKDYCAKKGEIKDEKDTAKVYQKSCLACKIYGNTRLKGRLSFTDAFPDEDVKTETRYGVAISRLTNAVAAGPFDIEVLVQGSFKTSLVLENFEVWHIGLVSLTLQALDEGLVKIGFGKNRGFGDVSIKVMSAIVELAKRPGIGKTDIWGIGSYVSGEESARYGLHSNDCLREVIEPIEEKDFAVLLRRTYNKDQWKSIADKAIETLAGLTEIMQ</sequence>
<protein>
    <submittedName>
        <fullName evidence="3">CRISPR-associated RAMP protein, SSO1426 family</fullName>
    </submittedName>
</protein>
<evidence type="ECO:0000256" key="1">
    <source>
        <dbReference type="ARBA" id="ARBA00023118"/>
    </source>
</evidence>
<dbReference type="STRING" id="592015.HMPREF1705_04007"/>
<dbReference type="OrthoDB" id="1063910at2"/>
<keyword evidence="4" id="KW-1185">Reference proteome</keyword>